<name>A0ABT5DIP4_9BACT</name>
<sequence>MYRPGNPPDYYYAAIKTCYGDVSFYGAVRYYVVESYYDGFGPLYPGNDCY</sequence>
<keyword evidence="2" id="KW-1185">Reference proteome</keyword>
<dbReference type="RefSeq" id="WP_272143852.1">
    <property type="nucleotide sequence ID" value="NZ_JAQNDM010000002.1"/>
</dbReference>
<proteinExistence type="predicted"/>
<evidence type="ECO:0000313" key="2">
    <source>
        <dbReference type="Proteomes" id="UP001221838"/>
    </source>
</evidence>
<reference evidence="1 2" key="1">
    <citation type="submission" date="2022-11" db="EMBL/GenBank/DDBJ databases">
        <title>Minimal conservation of predation-associated metabolite biosynthetic gene clusters underscores biosynthetic potential of Myxococcota including descriptions for ten novel species: Archangium lansinium sp. nov., Myxococcus landrumus sp. nov., Nannocystis bai.</title>
        <authorList>
            <person name="Ahearne A."/>
            <person name="Stevens C."/>
            <person name="Dowd S."/>
        </authorList>
    </citation>
    <scope>NUCLEOTIDE SEQUENCE [LARGE SCALE GENOMIC DNA]</scope>
    <source>
        <strain evidence="1 2">NCWAL01</strain>
    </source>
</reference>
<evidence type="ECO:0000313" key="1">
    <source>
        <dbReference type="EMBL" id="MDC0713531.1"/>
    </source>
</evidence>
<organism evidence="1 2">
    <name type="scientific">Stigmatella ashevillensis</name>
    <dbReference type="NCBI Taxonomy" id="2995309"/>
    <lineage>
        <taxon>Bacteria</taxon>
        <taxon>Pseudomonadati</taxon>
        <taxon>Myxococcota</taxon>
        <taxon>Myxococcia</taxon>
        <taxon>Myxococcales</taxon>
        <taxon>Cystobacterineae</taxon>
        <taxon>Archangiaceae</taxon>
        <taxon>Stigmatella</taxon>
    </lineage>
</organism>
<gene>
    <name evidence="1" type="ORF">POL68_34015</name>
</gene>
<dbReference type="EMBL" id="JAQNDM010000002">
    <property type="protein sequence ID" value="MDC0713531.1"/>
    <property type="molecule type" value="Genomic_DNA"/>
</dbReference>
<protein>
    <submittedName>
        <fullName evidence="1">Uncharacterized protein</fullName>
    </submittedName>
</protein>
<accession>A0ABT5DIP4</accession>
<comment type="caution">
    <text evidence="1">The sequence shown here is derived from an EMBL/GenBank/DDBJ whole genome shotgun (WGS) entry which is preliminary data.</text>
</comment>
<dbReference type="Proteomes" id="UP001221838">
    <property type="component" value="Unassembled WGS sequence"/>
</dbReference>